<feature type="transmembrane region" description="Helical" evidence="2">
    <location>
        <begin position="253"/>
        <end position="274"/>
    </location>
</feature>
<dbReference type="PANTHER" id="PTHR12246">
    <property type="entry name" value="PALMITOYLTRANSFERASE ZDHHC16"/>
    <property type="match status" value="1"/>
</dbReference>
<evidence type="ECO:0000256" key="2">
    <source>
        <dbReference type="SAM" id="Phobius"/>
    </source>
</evidence>
<feature type="transmembrane region" description="Helical" evidence="2">
    <location>
        <begin position="42"/>
        <end position="63"/>
    </location>
</feature>
<comment type="caution">
    <text evidence="3">The sequence shown here is derived from an EMBL/GenBank/DDBJ whole genome shotgun (WGS) entry which is preliminary data.</text>
</comment>
<dbReference type="RefSeq" id="XP_028478631.1">
    <property type="nucleotide sequence ID" value="XM_028619659.1"/>
</dbReference>
<proteinExistence type="predicted"/>
<evidence type="ECO:0000313" key="4">
    <source>
        <dbReference type="Proteomes" id="UP000279236"/>
    </source>
</evidence>
<dbReference type="AlphaFoldDB" id="A0A427Y426"/>
<dbReference type="GO" id="GO:0016409">
    <property type="term" value="F:palmitoyltransferase activity"/>
    <property type="evidence" value="ECO:0007669"/>
    <property type="project" value="InterPro"/>
</dbReference>
<feature type="transmembrane region" description="Helical" evidence="2">
    <location>
        <begin position="12"/>
        <end position="36"/>
    </location>
</feature>
<organism evidence="3 4">
    <name type="scientific">Apiotrichum porosum</name>
    <dbReference type="NCBI Taxonomy" id="105984"/>
    <lineage>
        <taxon>Eukaryota</taxon>
        <taxon>Fungi</taxon>
        <taxon>Dikarya</taxon>
        <taxon>Basidiomycota</taxon>
        <taxon>Agaricomycotina</taxon>
        <taxon>Tremellomycetes</taxon>
        <taxon>Trichosporonales</taxon>
        <taxon>Trichosporonaceae</taxon>
        <taxon>Apiotrichum</taxon>
    </lineage>
</organism>
<feature type="compositionally biased region" description="Gly residues" evidence="1">
    <location>
        <begin position="390"/>
        <end position="404"/>
    </location>
</feature>
<name>A0A427Y426_9TREE</name>
<keyword evidence="2" id="KW-1133">Transmembrane helix</keyword>
<keyword evidence="2" id="KW-0472">Membrane</keyword>
<evidence type="ECO:0000256" key="1">
    <source>
        <dbReference type="SAM" id="MobiDB-lite"/>
    </source>
</evidence>
<dbReference type="Proteomes" id="UP000279236">
    <property type="component" value="Unassembled WGS sequence"/>
</dbReference>
<accession>A0A427Y426</accession>
<reference evidence="3 4" key="1">
    <citation type="submission" date="2018-11" db="EMBL/GenBank/DDBJ databases">
        <title>Genome sequence of Apiotrichum porosum DSM 27194.</title>
        <authorList>
            <person name="Aliyu H."/>
            <person name="Gorte O."/>
            <person name="Ochsenreither K."/>
        </authorList>
    </citation>
    <scope>NUCLEOTIDE SEQUENCE [LARGE SCALE GENOMIC DNA]</scope>
    <source>
        <strain evidence="3 4">DSM 27194</strain>
    </source>
</reference>
<keyword evidence="2" id="KW-0812">Transmembrane</keyword>
<feature type="transmembrane region" description="Helical" evidence="2">
    <location>
        <begin position="186"/>
        <end position="208"/>
    </location>
</feature>
<dbReference type="InterPro" id="IPR039859">
    <property type="entry name" value="PFA4/ZDH16/20/ERF2-like"/>
</dbReference>
<keyword evidence="4" id="KW-1185">Reference proteome</keyword>
<dbReference type="EMBL" id="RSCE01000002">
    <property type="protein sequence ID" value="RSH85846.1"/>
    <property type="molecule type" value="Genomic_DNA"/>
</dbReference>
<feature type="compositionally biased region" description="Low complexity" evidence="1">
    <location>
        <begin position="418"/>
        <end position="427"/>
    </location>
</feature>
<dbReference type="OrthoDB" id="9909019at2759"/>
<evidence type="ECO:0000313" key="3">
    <source>
        <dbReference type="EMBL" id="RSH85846.1"/>
    </source>
</evidence>
<sequence length="427" mass="46527">MPLIREKAADVITGAAGPYFIVLAWALTGFVAFAFFDVIARNYGWLGTVLMLPLYILVPLNMYGQYYLVTHVSPGFPVIRTEKDSRWISHNPRSLVAPERWGFYRSPAAGGNAMMNGISPVVGGGEQQQQMPDRVRRCRKCDGPKPEQAAAAASLPSKLTQLSAPTTARSASAACCLWTTTALRHFVLFMAWLGLGCWIVVALGWGHFMKSLDFFGGSRDEVSLFDESGGTYAHTYPHGTAWAAFTPPVGWTLAYILSIAIGVAVPVLGGWHVFMIMRGETSIEAHDNDYLEKKAREDGLIYLNPYDMGRRRNLEIFFNLGRGGYPLTTLLFPLVVPPYSNGWTFARRSMPVDPSTAPLLASGLRATGYDSRDPAASSPTIDEHEQVLGNGDGPGGRYVMGGGEDLTDDEDGGGGWWEGNVDDSSLL</sequence>
<gene>
    <name evidence="3" type="ORF">EHS24_004026</name>
</gene>
<feature type="region of interest" description="Disordered" evidence="1">
    <location>
        <begin position="368"/>
        <end position="427"/>
    </location>
</feature>
<protein>
    <submittedName>
        <fullName evidence="3">Uncharacterized protein</fullName>
    </submittedName>
</protein>
<dbReference type="GeneID" id="39588569"/>